<dbReference type="InterPro" id="IPR013103">
    <property type="entry name" value="RVT_2"/>
</dbReference>
<feature type="compositionally biased region" description="Basic and acidic residues" evidence="2">
    <location>
        <begin position="23"/>
        <end position="33"/>
    </location>
</feature>
<feature type="compositionally biased region" description="Low complexity" evidence="2">
    <location>
        <begin position="178"/>
        <end position="198"/>
    </location>
</feature>
<feature type="compositionally biased region" description="Polar residues" evidence="2">
    <location>
        <begin position="510"/>
        <end position="522"/>
    </location>
</feature>
<dbReference type="SUPFAM" id="SSF57756">
    <property type="entry name" value="Retrovirus zinc finger-like domains"/>
    <property type="match status" value="1"/>
</dbReference>
<dbReference type="PANTHER" id="PTHR11439:SF495">
    <property type="entry name" value="REVERSE TRANSCRIPTASE, RNA-DEPENDENT DNA POLYMERASE-RELATED"/>
    <property type="match status" value="1"/>
</dbReference>
<evidence type="ECO:0000313" key="5">
    <source>
        <dbReference type="Proteomes" id="UP001151760"/>
    </source>
</evidence>
<keyword evidence="5" id="KW-1185">Reference proteome</keyword>
<dbReference type="PANTHER" id="PTHR11439">
    <property type="entry name" value="GAG-POL-RELATED RETROTRANSPOSON"/>
    <property type="match status" value="1"/>
</dbReference>
<feature type="region of interest" description="Disordered" evidence="2">
    <location>
        <begin position="168"/>
        <end position="198"/>
    </location>
</feature>
<dbReference type="SUPFAM" id="SSF56672">
    <property type="entry name" value="DNA/RNA polymerases"/>
    <property type="match status" value="1"/>
</dbReference>
<keyword evidence="1" id="KW-0863">Zinc-finger</keyword>
<evidence type="ECO:0000313" key="4">
    <source>
        <dbReference type="EMBL" id="GJT72928.1"/>
    </source>
</evidence>
<comment type="caution">
    <text evidence="4">The sequence shown here is derived from an EMBL/GenBank/DDBJ whole genome shotgun (WGS) entry which is preliminary data.</text>
</comment>
<gene>
    <name evidence="4" type="ORF">Tco_1032214</name>
</gene>
<evidence type="ECO:0000256" key="2">
    <source>
        <dbReference type="SAM" id="MobiDB-lite"/>
    </source>
</evidence>
<accession>A0ABQ5GB76</accession>
<feature type="region of interest" description="Disordered" evidence="2">
    <location>
        <begin position="1"/>
        <end position="33"/>
    </location>
</feature>
<dbReference type="PROSITE" id="PS50158">
    <property type="entry name" value="ZF_CCHC"/>
    <property type="match status" value="1"/>
</dbReference>
<reference evidence="4" key="1">
    <citation type="journal article" date="2022" name="Int. J. Mol. Sci.">
        <title>Draft Genome of Tanacetum Coccineum: Genomic Comparison of Closely Related Tanacetum-Family Plants.</title>
        <authorList>
            <person name="Yamashiro T."/>
            <person name="Shiraishi A."/>
            <person name="Nakayama K."/>
            <person name="Satake H."/>
        </authorList>
    </citation>
    <scope>NUCLEOTIDE SEQUENCE</scope>
</reference>
<dbReference type="InterPro" id="IPR001878">
    <property type="entry name" value="Znf_CCHC"/>
</dbReference>
<dbReference type="EMBL" id="BQNB010018304">
    <property type="protein sequence ID" value="GJT72928.1"/>
    <property type="molecule type" value="Genomic_DNA"/>
</dbReference>
<dbReference type="Pfam" id="PF07727">
    <property type="entry name" value="RVT_2"/>
    <property type="match status" value="1"/>
</dbReference>
<evidence type="ECO:0000259" key="3">
    <source>
        <dbReference type="PROSITE" id="PS50158"/>
    </source>
</evidence>
<feature type="domain" description="CCHC-type" evidence="3">
    <location>
        <begin position="276"/>
        <end position="290"/>
    </location>
</feature>
<proteinExistence type="predicted"/>
<sequence>MGTQRRRVTKDKDGVYNGSSSNHTEKHLADEKERKARTLPTLIHGCIPKDHLRTFSLGMDEPKKIWSMPSRQGLVESLEKGYDRFQKLLSQLDALGAGVSDEDANHKFLRSLPPAWDSLAMTMRTKKNIDTLSIDDLYNNLSVFEQDIQKTSSSSLTSDNVAFLSQAKASSSKHKPSHSTGSYGSYTTSSSKPTTTATPGLADEVIHSFLATNADDVDLIHEDLDQIDDLDLEEMDINWQIAMTAIKIKKFYKKTGRRPRVDGKMHVAFDKRKVECFNCHNTGHFARECKFKGSKEGSRQEAGRGQDFKPVRTEKEALMTIDEGYEEEDKKRYFALRERRMRILDIPLYSRFKQSRLKRVNVNTGHGNVSSCSVHVNSGTQIKSSGSRFNTGHGNVSSGSVHVNSGTQIKSGGSRFNTGKQNVNSGRVHVNTARVNRPVLSNQTSNKTKLSQVNLKSPKKCFSKQSSPVNRPFSRTTAYKSNKYAVKGKMAQLLRPHSVGFWRKAIPLSNTNGGPTPDSNVHVSRGPQGRPKPVKAWKQAHLKITRTNQSGICYFWRNKGSKEVIDIDVHTEEAAELMVVSSTSQTEATRKTAISEKIATKKTHSPKQPSSTPISKSADDIIDNLNTGFEEVTPGNIEAFSPSADHGEEVFSDADDDEMPEIRIYDKSSEGIFEKASYDDDGIITDFNNLPDEVDVSTNHTLRIHNAHPHSQILGDPNTPVQTRSSLKKITEAHALVSHIQAQQRTNHKDQQHCLFAYFLSQSEPRKVSKALEDESWVEAMQEELLQFKLQQVWVLVDLPHGAKVIDPNTPVQTRSSLKKITEAHALVSHIQAQQRTNHKDQQHCLFAYFLSQSEPRKVSKALEDESWVEAMQEELLQFKLQQVWVLVDLPNGAKVIGQEEGIDYDAVLATCSKKVKLSVLFCMALLMNVYVYVSQPPGFVDPDHPTKVYKVVKALYGLHQAPRAWYATLSTFLEKHGYKRGTIDKTLFIRRNKKDIMLVQVYVDDIIFGSTNKSWCDEFEALMQSRFQMSSMGELTFFLGLQVKQNKEGIFISQDKYVAEILKKFDLVNVKAAITPMETKLPLTKDEEAFDVDVHLYRSMIGSLMYLTASRPDIMYAVCVCSRFQVTPKTSHLNAVKRIFKYLKGKPNLGLWYPRESPLDLEAFSDSDYGGSNLDRKSTTGGCQFLGQRLISWQCKKQTIVATSTTEAEYVAAANCCGQVLWVQNQLLDYGFNFMNTKIHIDNESTICIVKNPVYHSKTKHIEIRHHFIRDCYEKKLISVEKIHTDLNVADLLTKPFDGPRFNYLVVSIGMINP</sequence>
<evidence type="ECO:0000256" key="1">
    <source>
        <dbReference type="PROSITE-ProRule" id="PRU00047"/>
    </source>
</evidence>
<dbReference type="InterPro" id="IPR036875">
    <property type="entry name" value="Znf_CCHC_sf"/>
</dbReference>
<name>A0ABQ5GB76_9ASTR</name>
<dbReference type="SMART" id="SM00343">
    <property type="entry name" value="ZnF_C2HC"/>
    <property type="match status" value="1"/>
</dbReference>
<keyword evidence="1" id="KW-0862">Zinc</keyword>
<dbReference type="Gene3D" id="4.10.60.10">
    <property type="entry name" value="Zinc finger, CCHC-type"/>
    <property type="match status" value="1"/>
</dbReference>
<dbReference type="InterPro" id="IPR043502">
    <property type="entry name" value="DNA/RNA_pol_sf"/>
</dbReference>
<feature type="region of interest" description="Disordered" evidence="2">
    <location>
        <begin position="510"/>
        <end position="533"/>
    </location>
</feature>
<dbReference type="CDD" id="cd09272">
    <property type="entry name" value="RNase_HI_RT_Ty1"/>
    <property type="match status" value="1"/>
</dbReference>
<dbReference type="Proteomes" id="UP001151760">
    <property type="component" value="Unassembled WGS sequence"/>
</dbReference>
<keyword evidence="1" id="KW-0479">Metal-binding</keyword>
<organism evidence="4 5">
    <name type="scientific">Tanacetum coccineum</name>
    <dbReference type="NCBI Taxonomy" id="301880"/>
    <lineage>
        <taxon>Eukaryota</taxon>
        <taxon>Viridiplantae</taxon>
        <taxon>Streptophyta</taxon>
        <taxon>Embryophyta</taxon>
        <taxon>Tracheophyta</taxon>
        <taxon>Spermatophyta</taxon>
        <taxon>Magnoliopsida</taxon>
        <taxon>eudicotyledons</taxon>
        <taxon>Gunneridae</taxon>
        <taxon>Pentapetalae</taxon>
        <taxon>asterids</taxon>
        <taxon>campanulids</taxon>
        <taxon>Asterales</taxon>
        <taxon>Asteraceae</taxon>
        <taxon>Asteroideae</taxon>
        <taxon>Anthemideae</taxon>
        <taxon>Anthemidinae</taxon>
        <taxon>Tanacetum</taxon>
    </lineage>
</organism>
<protein>
    <submittedName>
        <fullName evidence="4">Ribonuclease H-like domain-containing protein</fullName>
    </submittedName>
</protein>
<reference evidence="4" key="2">
    <citation type="submission" date="2022-01" db="EMBL/GenBank/DDBJ databases">
        <authorList>
            <person name="Yamashiro T."/>
            <person name="Shiraishi A."/>
            <person name="Satake H."/>
            <person name="Nakayama K."/>
        </authorList>
    </citation>
    <scope>NUCLEOTIDE SEQUENCE</scope>
</reference>